<gene>
    <name evidence="3" type="ORF">QBC35DRAFT_457742</name>
</gene>
<keyword evidence="1" id="KW-0175">Coiled coil</keyword>
<dbReference type="EMBL" id="MU864832">
    <property type="protein sequence ID" value="KAK4182008.1"/>
    <property type="molecule type" value="Genomic_DNA"/>
</dbReference>
<evidence type="ECO:0000256" key="1">
    <source>
        <dbReference type="SAM" id="Coils"/>
    </source>
</evidence>
<reference evidence="3" key="2">
    <citation type="submission" date="2023-05" db="EMBL/GenBank/DDBJ databases">
        <authorList>
            <consortium name="Lawrence Berkeley National Laboratory"/>
            <person name="Steindorff A."/>
            <person name="Hensen N."/>
            <person name="Bonometti L."/>
            <person name="Westerberg I."/>
            <person name="Brannstrom I.O."/>
            <person name="Guillou S."/>
            <person name="Cros-Aarteil S."/>
            <person name="Calhoun S."/>
            <person name="Haridas S."/>
            <person name="Kuo A."/>
            <person name="Mondo S."/>
            <person name="Pangilinan J."/>
            <person name="Riley R."/>
            <person name="Labutti K."/>
            <person name="Andreopoulos B."/>
            <person name="Lipzen A."/>
            <person name="Chen C."/>
            <person name="Yanf M."/>
            <person name="Daum C."/>
            <person name="Ng V."/>
            <person name="Clum A."/>
            <person name="Ohm R."/>
            <person name="Martin F."/>
            <person name="Silar P."/>
            <person name="Natvig D."/>
            <person name="Lalanne C."/>
            <person name="Gautier V."/>
            <person name="Ament-Velasquez S.L."/>
            <person name="Kruys A."/>
            <person name="Hutchinson M.I."/>
            <person name="Powell A.J."/>
            <person name="Barry K."/>
            <person name="Miller A.N."/>
            <person name="Grigoriev I.V."/>
            <person name="Debuchy R."/>
            <person name="Gladieux P."/>
            <person name="Thoren M.H."/>
            <person name="Johannesson H."/>
        </authorList>
    </citation>
    <scope>NUCLEOTIDE SEQUENCE</scope>
    <source>
        <strain evidence="3">PSN309</strain>
    </source>
</reference>
<feature type="compositionally biased region" description="Basic and acidic residues" evidence="2">
    <location>
        <begin position="322"/>
        <end position="341"/>
    </location>
</feature>
<feature type="compositionally biased region" description="Basic and acidic residues" evidence="2">
    <location>
        <begin position="366"/>
        <end position="389"/>
    </location>
</feature>
<keyword evidence="4" id="KW-1185">Reference proteome</keyword>
<sequence length="439" mass="50227">MVRGPPTPGKGKAREATEEEQAAARKEVRFSVANLEWHMPKQKPETRVSIRASLANECVLEAPVDDGETGTVRIVDAAGNEAPATEINYAYFRRHISKRLDNLRYTTTLQEIQDDLKERLLSLAAQYASDRGPTMPFTVIGELEGWPEDGFRGVMNKDTWLDLVNKYPDEMWSEFKIRTMMMMASNAAIQDLHHHCTSLDRNLQIVHDWVPALYLTQQDPPQDPGSGQNIQEVLTTLANKENDIVALQEDLKERITAIAQMKDIVQNDTQTIDELRKEIDDTRVELQQTRENQTFLVRQNQKLTTELEALEKDGNVRPSIENHRVSILRDHGRENRDDRHTPGGVQDRQSIRSRSVIFSITGDEPSTDKTKKSTKLPDPEPFTNEKGKDSPTFDVWYRQMINKVEVNRDHFANDRALLAYIESRIRGKAAEDLAPYLRE</sequence>
<feature type="non-terminal residue" evidence="3">
    <location>
        <position position="439"/>
    </location>
</feature>
<feature type="compositionally biased region" description="Basic and acidic residues" evidence="2">
    <location>
        <begin position="12"/>
        <end position="24"/>
    </location>
</feature>
<dbReference type="AlphaFoldDB" id="A0AAN6WI24"/>
<evidence type="ECO:0000313" key="4">
    <source>
        <dbReference type="Proteomes" id="UP001302126"/>
    </source>
</evidence>
<evidence type="ECO:0000256" key="2">
    <source>
        <dbReference type="SAM" id="MobiDB-lite"/>
    </source>
</evidence>
<organism evidence="3 4">
    <name type="scientific">Podospora australis</name>
    <dbReference type="NCBI Taxonomy" id="1536484"/>
    <lineage>
        <taxon>Eukaryota</taxon>
        <taxon>Fungi</taxon>
        <taxon>Dikarya</taxon>
        <taxon>Ascomycota</taxon>
        <taxon>Pezizomycotina</taxon>
        <taxon>Sordariomycetes</taxon>
        <taxon>Sordariomycetidae</taxon>
        <taxon>Sordariales</taxon>
        <taxon>Podosporaceae</taxon>
        <taxon>Podospora</taxon>
    </lineage>
</organism>
<dbReference type="Proteomes" id="UP001302126">
    <property type="component" value="Unassembled WGS sequence"/>
</dbReference>
<name>A0AAN6WI24_9PEZI</name>
<protein>
    <submittedName>
        <fullName evidence="3">Uncharacterized protein</fullName>
    </submittedName>
</protein>
<feature type="coiled-coil region" evidence="1">
    <location>
        <begin position="230"/>
        <end position="313"/>
    </location>
</feature>
<reference evidence="3" key="1">
    <citation type="journal article" date="2023" name="Mol. Phylogenet. Evol.">
        <title>Genome-scale phylogeny and comparative genomics of the fungal order Sordariales.</title>
        <authorList>
            <person name="Hensen N."/>
            <person name="Bonometti L."/>
            <person name="Westerberg I."/>
            <person name="Brannstrom I.O."/>
            <person name="Guillou S."/>
            <person name="Cros-Aarteil S."/>
            <person name="Calhoun S."/>
            <person name="Haridas S."/>
            <person name="Kuo A."/>
            <person name="Mondo S."/>
            <person name="Pangilinan J."/>
            <person name="Riley R."/>
            <person name="LaButti K."/>
            <person name="Andreopoulos B."/>
            <person name="Lipzen A."/>
            <person name="Chen C."/>
            <person name="Yan M."/>
            <person name="Daum C."/>
            <person name="Ng V."/>
            <person name="Clum A."/>
            <person name="Steindorff A."/>
            <person name="Ohm R.A."/>
            <person name="Martin F."/>
            <person name="Silar P."/>
            <person name="Natvig D.O."/>
            <person name="Lalanne C."/>
            <person name="Gautier V."/>
            <person name="Ament-Velasquez S.L."/>
            <person name="Kruys A."/>
            <person name="Hutchinson M.I."/>
            <person name="Powell A.J."/>
            <person name="Barry K."/>
            <person name="Miller A.N."/>
            <person name="Grigoriev I.V."/>
            <person name="Debuchy R."/>
            <person name="Gladieux P."/>
            <person name="Hiltunen Thoren M."/>
            <person name="Johannesson H."/>
        </authorList>
    </citation>
    <scope>NUCLEOTIDE SEQUENCE</scope>
    <source>
        <strain evidence="3">PSN309</strain>
    </source>
</reference>
<feature type="region of interest" description="Disordered" evidence="2">
    <location>
        <begin position="1"/>
        <end position="24"/>
    </location>
</feature>
<evidence type="ECO:0000313" key="3">
    <source>
        <dbReference type="EMBL" id="KAK4182008.1"/>
    </source>
</evidence>
<proteinExistence type="predicted"/>
<feature type="region of interest" description="Disordered" evidence="2">
    <location>
        <begin position="322"/>
        <end position="389"/>
    </location>
</feature>
<comment type="caution">
    <text evidence="3">The sequence shown here is derived from an EMBL/GenBank/DDBJ whole genome shotgun (WGS) entry which is preliminary data.</text>
</comment>
<accession>A0AAN6WI24</accession>